<dbReference type="GO" id="GO:0016491">
    <property type="term" value="F:oxidoreductase activity"/>
    <property type="evidence" value="ECO:0007669"/>
    <property type="project" value="TreeGrafter"/>
</dbReference>
<dbReference type="Pfam" id="PF13646">
    <property type="entry name" value="HEAT_2"/>
    <property type="match status" value="5"/>
</dbReference>
<dbReference type="PANTHER" id="PTHR12697:SF5">
    <property type="entry name" value="DEOXYHYPUSINE HYDROXYLASE"/>
    <property type="match status" value="1"/>
</dbReference>
<dbReference type="STRING" id="1817813.A2008_07445"/>
<dbReference type="PROSITE" id="PS50077">
    <property type="entry name" value="HEAT_REPEAT"/>
    <property type="match status" value="2"/>
</dbReference>
<protein>
    <recommendedName>
        <fullName evidence="4">TOG domain-containing protein</fullName>
    </recommendedName>
</protein>
<dbReference type="Pfam" id="PF03130">
    <property type="entry name" value="HEAT_PBS"/>
    <property type="match status" value="1"/>
</dbReference>
<sequence>MEDNLTKIRDLIAKFKDKSWYARKKSAEEVVNVGVSAFNPLMESARSDNDDIRFWSYFCLARIDVEHGITFLLQQLQSTEKHNKNFAALVLGESHDKRVVPELISTLNDDSWAVCAAAAKSLVHMGENVIPELMEPLKTANYNVAFWITKVFSRLGQKGLQVLVQFLRLKNKNVRVLVTEALAESKDLSVVPYLLECLKDETYSVQNHAAEAIASLGEGVVEPLISLIKDEHEMHDWMLKIFQKLGNKRIRPLIDLLKHPDRDVRMRAAELLGNTQSDTAVKPLIDTLSDKVWLVRKSAAAGLAEIGEAAIDHLIRALKTEDENVRYWVTTILGKIGDKTIDPLVKILQTGNKDMKALAAQALGETRDHRAVRPLIESLKDESWVVRNSSASSLKQLGPISVLPLIKVLMSQNEDLRFWSQKIIADIGPHEVDQFIDILQNNDNSEMRYFAAFGLSIIKSKKAIEPLISALLNDNDEWVKKYAATALGAIGDKRVMKPLIAVLDSDNEELCIWIAKVLGKMGNEVIDSLMQALNSQDEKVRFYAMVALAETGEKQSVEALVNFLGGSGSMASHAIRALTNAGEAAINPLINLFTLESYDAKNNAVLVLSKFGEFYDKINEIHEKTEHKDIKHWLSKVLHDMKKPKLRLKK</sequence>
<comment type="caution">
    <text evidence="2">The sequence shown here is derived from an EMBL/GenBank/DDBJ whole genome shotgun (WGS) entry which is preliminary data.</text>
</comment>
<organism evidence="2 3">
    <name type="scientific">Candidatus Wallbacteria bacterium GWC2_49_35</name>
    <dbReference type="NCBI Taxonomy" id="1817813"/>
    <lineage>
        <taxon>Bacteria</taxon>
        <taxon>Candidatus Walliibacteriota</taxon>
    </lineage>
</organism>
<dbReference type="EMBL" id="MGFH01000197">
    <property type="protein sequence ID" value="OGM02891.1"/>
    <property type="molecule type" value="Genomic_DNA"/>
</dbReference>
<reference evidence="2 3" key="1">
    <citation type="journal article" date="2016" name="Nat. Commun.">
        <title>Thousands of microbial genomes shed light on interconnected biogeochemical processes in an aquifer system.</title>
        <authorList>
            <person name="Anantharaman K."/>
            <person name="Brown C.T."/>
            <person name="Hug L.A."/>
            <person name="Sharon I."/>
            <person name="Castelle C.J."/>
            <person name="Probst A.J."/>
            <person name="Thomas B.C."/>
            <person name="Singh A."/>
            <person name="Wilkins M.J."/>
            <person name="Karaoz U."/>
            <person name="Brodie E.L."/>
            <person name="Williams K.H."/>
            <person name="Hubbard S.S."/>
            <person name="Banfield J.F."/>
        </authorList>
    </citation>
    <scope>NUCLEOTIDE SEQUENCE [LARGE SCALE GENOMIC DNA]</scope>
</reference>
<proteinExistence type="predicted"/>
<dbReference type="SUPFAM" id="SSF48371">
    <property type="entry name" value="ARM repeat"/>
    <property type="match status" value="1"/>
</dbReference>
<dbReference type="InterPro" id="IPR004155">
    <property type="entry name" value="PBS_lyase_HEAT"/>
</dbReference>
<name>A0A1F7WJA9_9BACT</name>
<dbReference type="Proteomes" id="UP000178735">
    <property type="component" value="Unassembled WGS sequence"/>
</dbReference>
<dbReference type="InterPro" id="IPR021133">
    <property type="entry name" value="HEAT_type_2"/>
</dbReference>
<evidence type="ECO:0000256" key="1">
    <source>
        <dbReference type="ARBA" id="ARBA00045876"/>
    </source>
</evidence>
<evidence type="ECO:0000313" key="2">
    <source>
        <dbReference type="EMBL" id="OGM02891.1"/>
    </source>
</evidence>
<dbReference type="PANTHER" id="PTHR12697">
    <property type="entry name" value="PBS LYASE HEAT-LIKE PROTEIN"/>
    <property type="match status" value="1"/>
</dbReference>
<dbReference type="Gene3D" id="1.25.10.10">
    <property type="entry name" value="Leucine-rich Repeat Variant"/>
    <property type="match status" value="5"/>
</dbReference>
<gene>
    <name evidence="2" type="ORF">A2008_07445</name>
</gene>
<dbReference type="SMART" id="SM00567">
    <property type="entry name" value="EZ_HEAT"/>
    <property type="match status" value="13"/>
</dbReference>
<evidence type="ECO:0008006" key="4">
    <source>
        <dbReference type="Google" id="ProtNLM"/>
    </source>
</evidence>
<accession>A0A1F7WJA9</accession>
<dbReference type="InterPro" id="IPR016024">
    <property type="entry name" value="ARM-type_fold"/>
</dbReference>
<comment type="function">
    <text evidence="1">Catalyzes the hydroxylation of the N(6)-(4-aminobutyl)-L-lysine intermediate produced by deoxyhypusine synthase/DHPS on a critical lysine of the eukaryotic translation initiation factor 5A/eIF-5A. This is the second step of the post-translational modification of that lysine into an unusual amino acid residue named hypusine. Hypusination is unique to mature eIF-5A factor and is essential for its function.</text>
</comment>
<evidence type="ECO:0000313" key="3">
    <source>
        <dbReference type="Proteomes" id="UP000178735"/>
    </source>
</evidence>
<dbReference type="AlphaFoldDB" id="A0A1F7WJA9"/>
<dbReference type="InterPro" id="IPR011989">
    <property type="entry name" value="ARM-like"/>
</dbReference>